<sequence>MYKVLLVDDERVILDGISQVVDWSSAGTRLVGTARNGIEAFDQIRTVQPDIVISDISMPGLDGIGLVAKTYEQFPDIRFIMLSGYKDFDYACRAMQYGVKHYLLKPCNEQQIQEALAELLSERKEQHERETFVSRMKQDFRKMLPHVKEQFLRELVTNKTYGSRELEYYQQLFGLELGGREVRMLLLRLEEAHEPEHLFALQNIASDLLQGVLFSTTIEGQLLIVMENPADSAAPIRDIEMVRATFSKFYKLEVTAAVSEGDRVQHARRMYKETLHCMNHRFYTGKGSLITKEDIAPAEARENADFEMDEDKFCLLVKAGNVEEAAAEVERLFTIMAQQRYEITVTRSYVLQLYAAMIRICPQEERPLFTARMAELAEIGTLPALQAFVKDAVERLTFMYYRRNICRQSSTVEKMLLIIEENYANAELSLNGVASQMLYMNSDYLGKIFKKVTGETFSHYVNRFRIERAAEHIRGSGDVKVFELAEMFGFGGNAQYFSQVFKKWTGMTPSEYIKSHD</sequence>
<dbReference type="Gene3D" id="1.10.10.60">
    <property type="entry name" value="Homeodomain-like"/>
    <property type="match status" value="2"/>
</dbReference>
<evidence type="ECO:0000256" key="7">
    <source>
        <dbReference type="ARBA" id="ARBA00023163"/>
    </source>
</evidence>
<dbReference type="EMBL" id="JBHHMI010000035">
    <property type="protein sequence ID" value="MFB5269615.1"/>
    <property type="molecule type" value="Genomic_DNA"/>
</dbReference>
<evidence type="ECO:0000256" key="3">
    <source>
        <dbReference type="ARBA" id="ARBA00022553"/>
    </source>
</evidence>
<gene>
    <name evidence="11" type="ORF">ACE41H_22910</name>
</gene>
<dbReference type="Proteomes" id="UP001580346">
    <property type="component" value="Unassembled WGS sequence"/>
</dbReference>
<evidence type="ECO:0000313" key="12">
    <source>
        <dbReference type="Proteomes" id="UP001580346"/>
    </source>
</evidence>
<dbReference type="Pfam" id="PF12833">
    <property type="entry name" value="HTH_18"/>
    <property type="match status" value="1"/>
</dbReference>
<dbReference type="CDD" id="cd17536">
    <property type="entry name" value="REC_YesN-like"/>
    <property type="match status" value="1"/>
</dbReference>
<feature type="modified residue" description="4-aspartylphosphate" evidence="8">
    <location>
        <position position="55"/>
    </location>
</feature>
<keyword evidence="6" id="KW-0238">DNA-binding</keyword>
<dbReference type="InterPro" id="IPR009057">
    <property type="entry name" value="Homeodomain-like_sf"/>
</dbReference>
<evidence type="ECO:0000256" key="1">
    <source>
        <dbReference type="ARBA" id="ARBA00004496"/>
    </source>
</evidence>
<dbReference type="SMART" id="SM00448">
    <property type="entry name" value="REC"/>
    <property type="match status" value="1"/>
</dbReference>
<comment type="caution">
    <text evidence="11">The sequence shown here is derived from an EMBL/GenBank/DDBJ whole genome shotgun (WGS) entry which is preliminary data.</text>
</comment>
<accession>A0ABV5AZH3</accession>
<keyword evidence="4" id="KW-0902">Two-component regulatory system</keyword>
<keyword evidence="12" id="KW-1185">Reference proteome</keyword>
<evidence type="ECO:0000256" key="2">
    <source>
        <dbReference type="ARBA" id="ARBA00022490"/>
    </source>
</evidence>
<evidence type="ECO:0000256" key="4">
    <source>
        <dbReference type="ARBA" id="ARBA00023012"/>
    </source>
</evidence>
<protein>
    <submittedName>
        <fullName evidence="11">Response regulator</fullName>
    </submittedName>
</protein>
<evidence type="ECO:0000256" key="5">
    <source>
        <dbReference type="ARBA" id="ARBA00023015"/>
    </source>
</evidence>
<dbReference type="RefSeq" id="WP_375357885.1">
    <property type="nucleotide sequence ID" value="NZ_JBHHMI010000035.1"/>
</dbReference>
<dbReference type="PROSITE" id="PS50110">
    <property type="entry name" value="RESPONSE_REGULATORY"/>
    <property type="match status" value="1"/>
</dbReference>
<dbReference type="Pfam" id="PF00072">
    <property type="entry name" value="Response_reg"/>
    <property type="match status" value="1"/>
</dbReference>
<evidence type="ECO:0000313" key="11">
    <source>
        <dbReference type="EMBL" id="MFB5269615.1"/>
    </source>
</evidence>
<dbReference type="PANTHER" id="PTHR42713">
    <property type="entry name" value="HISTIDINE KINASE-RELATED"/>
    <property type="match status" value="1"/>
</dbReference>
<evidence type="ECO:0000259" key="10">
    <source>
        <dbReference type="PROSITE" id="PS50110"/>
    </source>
</evidence>
<dbReference type="InterPro" id="IPR011006">
    <property type="entry name" value="CheY-like_superfamily"/>
</dbReference>
<dbReference type="InterPro" id="IPR051552">
    <property type="entry name" value="HptR"/>
</dbReference>
<dbReference type="SUPFAM" id="SSF46689">
    <property type="entry name" value="Homeodomain-like"/>
    <property type="match status" value="1"/>
</dbReference>
<dbReference type="PROSITE" id="PS01124">
    <property type="entry name" value="HTH_ARAC_FAMILY_2"/>
    <property type="match status" value="1"/>
</dbReference>
<evidence type="ECO:0000256" key="8">
    <source>
        <dbReference type="PROSITE-ProRule" id="PRU00169"/>
    </source>
</evidence>
<reference evidence="11 12" key="1">
    <citation type="submission" date="2024-09" db="EMBL/GenBank/DDBJ databases">
        <title>Paenibacillus zeirhizospherea sp. nov., isolated from surface of the maize (Zea mays) roots in a horticulture field, Hungary.</title>
        <authorList>
            <person name="Marton D."/>
            <person name="Farkas M."/>
            <person name="Bedics A."/>
            <person name="Toth E."/>
            <person name="Tancsics A."/>
            <person name="Boka K."/>
            <person name="Maroti G."/>
            <person name="Kriszt B."/>
            <person name="Cserhati M."/>
        </authorList>
    </citation>
    <scope>NUCLEOTIDE SEQUENCE [LARGE SCALE GENOMIC DNA]</scope>
    <source>
        <strain evidence="11 12">KCTC 33519</strain>
    </source>
</reference>
<organism evidence="11 12">
    <name type="scientific">Paenibacillus enshidis</name>
    <dbReference type="NCBI Taxonomy" id="1458439"/>
    <lineage>
        <taxon>Bacteria</taxon>
        <taxon>Bacillati</taxon>
        <taxon>Bacillota</taxon>
        <taxon>Bacilli</taxon>
        <taxon>Bacillales</taxon>
        <taxon>Paenibacillaceae</taxon>
        <taxon>Paenibacillus</taxon>
    </lineage>
</organism>
<dbReference type="PANTHER" id="PTHR42713:SF3">
    <property type="entry name" value="TRANSCRIPTIONAL REGULATORY PROTEIN HPTR"/>
    <property type="match status" value="1"/>
</dbReference>
<feature type="domain" description="Response regulatory" evidence="10">
    <location>
        <begin position="3"/>
        <end position="120"/>
    </location>
</feature>
<evidence type="ECO:0000259" key="9">
    <source>
        <dbReference type="PROSITE" id="PS01124"/>
    </source>
</evidence>
<dbReference type="InterPro" id="IPR018060">
    <property type="entry name" value="HTH_AraC"/>
</dbReference>
<dbReference type="SMART" id="SM00342">
    <property type="entry name" value="HTH_ARAC"/>
    <property type="match status" value="1"/>
</dbReference>
<dbReference type="Gene3D" id="3.40.50.2300">
    <property type="match status" value="1"/>
</dbReference>
<dbReference type="SUPFAM" id="SSF52172">
    <property type="entry name" value="CheY-like"/>
    <property type="match status" value="1"/>
</dbReference>
<keyword evidence="3 8" id="KW-0597">Phosphoprotein</keyword>
<proteinExistence type="predicted"/>
<keyword evidence="7" id="KW-0804">Transcription</keyword>
<dbReference type="InterPro" id="IPR001789">
    <property type="entry name" value="Sig_transdc_resp-reg_receiver"/>
</dbReference>
<feature type="domain" description="HTH araC/xylS-type" evidence="9">
    <location>
        <begin position="413"/>
        <end position="515"/>
    </location>
</feature>
<evidence type="ECO:0000256" key="6">
    <source>
        <dbReference type="ARBA" id="ARBA00023125"/>
    </source>
</evidence>
<keyword evidence="5" id="KW-0805">Transcription regulation</keyword>
<comment type="subcellular location">
    <subcellularLocation>
        <location evidence="1">Cytoplasm</location>
    </subcellularLocation>
</comment>
<keyword evidence="2" id="KW-0963">Cytoplasm</keyword>
<name>A0ABV5AZH3_9BACL</name>